<evidence type="ECO:0000313" key="2">
    <source>
        <dbReference type="EMBL" id="MCG2666374.1"/>
    </source>
</evidence>
<evidence type="ECO:0000313" key="1">
    <source>
        <dbReference type="EMBL" id="MCG2626938.1"/>
    </source>
</evidence>
<accession>A0A9X1U9E8</accession>
<organism evidence="1 4">
    <name type="scientific">Bradyrhizobium zhengyangense</name>
    <dbReference type="NCBI Taxonomy" id="2911009"/>
    <lineage>
        <taxon>Bacteria</taxon>
        <taxon>Pseudomonadati</taxon>
        <taxon>Pseudomonadota</taxon>
        <taxon>Alphaproteobacteria</taxon>
        <taxon>Hyphomicrobiales</taxon>
        <taxon>Nitrobacteraceae</taxon>
        <taxon>Bradyrhizobium</taxon>
    </lineage>
</organism>
<evidence type="ECO:0000313" key="3">
    <source>
        <dbReference type="Proteomes" id="UP001139012"/>
    </source>
</evidence>
<keyword evidence="3" id="KW-1185">Reference proteome</keyword>
<dbReference type="Proteomes" id="UP001139012">
    <property type="component" value="Unassembled WGS sequence"/>
</dbReference>
<name>A0A9X1U9E8_9BRAD</name>
<sequence length="86" mass="9357">MIYLEFFLTPLRLIVVTGISSQKLYSQPDAGATSSSQIAAALLIDLGTVDIRRVGTHCGEYSSGVFRVKTIGRLRAYHATMSHAQV</sequence>
<dbReference type="AlphaFoldDB" id="A0A9X1U9E8"/>
<reference evidence="1" key="1">
    <citation type="submission" date="2022-01" db="EMBL/GenBank/DDBJ databases">
        <title>Genome sequnece data of strain Bradyrhizobium sp. nov.</title>
        <authorList>
            <person name="Zhang J."/>
        </authorList>
    </citation>
    <scope>NUCLEOTIDE SEQUENCE</scope>
    <source>
        <strain evidence="2">WYCCWR 12774</strain>
        <strain evidence="1">WYCCWR 13023</strain>
    </source>
</reference>
<dbReference type="EMBL" id="JAKLUA010000001">
    <property type="protein sequence ID" value="MCG2666374.1"/>
    <property type="molecule type" value="Genomic_DNA"/>
</dbReference>
<dbReference type="EMBL" id="JAKLTY010000005">
    <property type="protein sequence ID" value="MCG2626938.1"/>
    <property type="molecule type" value="Genomic_DNA"/>
</dbReference>
<proteinExistence type="predicted"/>
<dbReference type="RefSeq" id="WP_237858566.1">
    <property type="nucleotide sequence ID" value="NZ_JAKLTY010000005.1"/>
</dbReference>
<dbReference type="Proteomes" id="UP001139054">
    <property type="component" value="Unassembled WGS sequence"/>
</dbReference>
<protein>
    <submittedName>
        <fullName evidence="1">Uncharacterized protein</fullName>
    </submittedName>
</protein>
<comment type="caution">
    <text evidence="1">The sequence shown here is derived from an EMBL/GenBank/DDBJ whole genome shotgun (WGS) entry which is preliminary data.</text>
</comment>
<evidence type="ECO:0000313" key="4">
    <source>
        <dbReference type="Proteomes" id="UP001139054"/>
    </source>
</evidence>
<gene>
    <name evidence="2" type="ORF">L6637_05405</name>
    <name evidence="1" type="ORF">L6654_09910</name>
</gene>